<dbReference type="InterPro" id="IPR001499">
    <property type="entry name" value="GPCR_STE3"/>
</dbReference>
<evidence type="ECO:0000256" key="1">
    <source>
        <dbReference type="ARBA" id="ARBA00004141"/>
    </source>
</evidence>
<dbReference type="Pfam" id="PF02076">
    <property type="entry name" value="STE3"/>
    <property type="match status" value="1"/>
</dbReference>
<feature type="transmembrane region" description="Helical" evidence="11">
    <location>
        <begin position="284"/>
        <end position="303"/>
    </location>
</feature>
<keyword evidence="9" id="KW-0807">Transducer</keyword>
<protein>
    <submittedName>
        <fullName evidence="12">Pheromone A receptor-domain-containing protein</fullName>
    </submittedName>
</protein>
<dbReference type="AlphaFoldDB" id="A0AAD7N633"/>
<feature type="transmembrane region" description="Helical" evidence="11">
    <location>
        <begin position="211"/>
        <end position="237"/>
    </location>
</feature>
<evidence type="ECO:0000256" key="6">
    <source>
        <dbReference type="ARBA" id="ARBA00023040"/>
    </source>
</evidence>
<evidence type="ECO:0000313" key="13">
    <source>
        <dbReference type="Proteomes" id="UP001215598"/>
    </source>
</evidence>
<dbReference type="Proteomes" id="UP001215598">
    <property type="component" value="Unassembled WGS sequence"/>
</dbReference>
<keyword evidence="5 11" id="KW-1133">Transmembrane helix</keyword>
<feature type="transmembrane region" description="Helical" evidence="11">
    <location>
        <begin position="159"/>
        <end position="190"/>
    </location>
</feature>
<comment type="similarity">
    <text evidence="2">Belongs to the G-protein coupled receptor 4 family.</text>
</comment>
<evidence type="ECO:0000256" key="4">
    <source>
        <dbReference type="ARBA" id="ARBA00022692"/>
    </source>
</evidence>
<evidence type="ECO:0000256" key="8">
    <source>
        <dbReference type="ARBA" id="ARBA00023170"/>
    </source>
</evidence>
<keyword evidence="6" id="KW-0297">G-protein coupled receptor</keyword>
<dbReference type="EMBL" id="JARKIB010000081">
    <property type="protein sequence ID" value="KAJ7745986.1"/>
    <property type="molecule type" value="Genomic_DNA"/>
</dbReference>
<dbReference type="PANTHER" id="PTHR28097">
    <property type="entry name" value="PHEROMONE A FACTOR RECEPTOR"/>
    <property type="match status" value="1"/>
</dbReference>
<evidence type="ECO:0000256" key="3">
    <source>
        <dbReference type="ARBA" id="ARBA00022507"/>
    </source>
</evidence>
<dbReference type="GO" id="GO:0000750">
    <property type="term" value="P:pheromone-dependent signal transduction involved in conjugation with cellular fusion"/>
    <property type="evidence" value="ECO:0007669"/>
    <property type="project" value="TreeGrafter"/>
</dbReference>
<keyword evidence="3" id="KW-0589">Pheromone response</keyword>
<feature type="transmembrane region" description="Helical" evidence="11">
    <location>
        <begin position="37"/>
        <end position="59"/>
    </location>
</feature>
<feature type="region of interest" description="Disordered" evidence="10">
    <location>
        <begin position="359"/>
        <end position="390"/>
    </location>
</feature>
<dbReference type="GO" id="GO:0005886">
    <property type="term" value="C:plasma membrane"/>
    <property type="evidence" value="ECO:0007669"/>
    <property type="project" value="TreeGrafter"/>
</dbReference>
<accession>A0AAD7N633</accession>
<evidence type="ECO:0000256" key="10">
    <source>
        <dbReference type="SAM" id="MobiDB-lite"/>
    </source>
</evidence>
<gene>
    <name evidence="12" type="ORF">B0H16DRAFT_1557380</name>
</gene>
<evidence type="ECO:0000313" key="12">
    <source>
        <dbReference type="EMBL" id="KAJ7745986.1"/>
    </source>
</evidence>
<keyword evidence="4 11" id="KW-0812">Transmembrane</keyword>
<evidence type="ECO:0000256" key="9">
    <source>
        <dbReference type="ARBA" id="ARBA00023224"/>
    </source>
</evidence>
<organism evidence="12 13">
    <name type="scientific">Mycena metata</name>
    <dbReference type="NCBI Taxonomy" id="1033252"/>
    <lineage>
        <taxon>Eukaryota</taxon>
        <taxon>Fungi</taxon>
        <taxon>Dikarya</taxon>
        <taxon>Basidiomycota</taxon>
        <taxon>Agaricomycotina</taxon>
        <taxon>Agaricomycetes</taxon>
        <taxon>Agaricomycetidae</taxon>
        <taxon>Agaricales</taxon>
        <taxon>Marasmiineae</taxon>
        <taxon>Mycenaceae</taxon>
        <taxon>Mycena</taxon>
    </lineage>
</organism>
<keyword evidence="8 12" id="KW-0675">Receptor</keyword>
<evidence type="ECO:0000256" key="5">
    <source>
        <dbReference type="ARBA" id="ARBA00022989"/>
    </source>
</evidence>
<dbReference type="PRINTS" id="PR00899">
    <property type="entry name" value="GPCRSTE3"/>
</dbReference>
<evidence type="ECO:0000256" key="7">
    <source>
        <dbReference type="ARBA" id="ARBA00023136"/>
    </source>
</evidence>
<name>A0AAD7N633_9AGAR</name>
<comment type="subcellular location">
    <subcellularLocation>
        <location evidence="1">Membrane</location>
        <topology evidence="1">Multi-pass membrane protein</topology>
    </subcellularLocation>
</comment>
<dbReference type="PANTHER" id="PTHR28097:SF1">
    <property type="entry name" value="PHEROMONE A FACTOR RECEPTOR"/>
    <property type="match status" value="1"/>
</dbReference>
<evidence type="ECO:0000256" key="11">
    <source>
        <dbReference type="SAM" id="Phobius"/>
    </source>
</evidence>
<feature type="transmembrane region" description="Helical" evidence="11">
    <location>
        <begin position="6"/>
        <end position="25"/>
    </location>
</feature>
<feature type="compositionally biased region" description="Basic and acidic residues" evidence="10">
    <location>
        <begin position="362"/>
        <end position="374"/>
    </location>
</feature>
<evidence type="ECO:0000256" key="2">
    <source>
        <dbReference type="ARBA" id="ARBA00011085"/>
    </source>
</evidence>
<feature type="transmembrane region" description="Helical" evidence="11">
    <location>
        <begin position="121"/>
        <end position="139"/>
    </location>
</feature>
<reference evidence="12" key="1">
    <citation type="submission" date="2023-03" db="EMBL/GenBank/DDBJ databases">
        <title>Massive genome expansion in bonnet fungi (Mycena s.s.) driven by repeated elements and novel gene families across ecological guilds.</title>
        <authorList>
            <consortium name="Lawrence Berkeley National Laboratory"/>
            <person name="Harder C.B."/>
            <person name="Miyauchi S."/>
            <person name="Viragh M."/>
            <person name="Kuo A."/>
            <person name="Thoen E."/>
            <person name="Andreopoulos B."/>
            <person name="Lu D."/>
            <person name="Skrede I."/>
            <person name="Drula E."/>
            <person name="Henrissat B."/>
            <person name="Morin E."/>
            <person name="Kohler A."/>
            <person name="Barry K."/>
            <person name="LaButti K."/>
            <person name="Morin E."/>
            <person name="Salamov A."/>
            <person name="Lipzen A."/>
            <person name="Mereny Z."/>
            <person name="Hegedus B."/>
            <person name="Baldrian P."/>
            <person name="Stursova M."/>
            <person name="Weitz H."/>
            <person name="Taylor A."/>
            <person name="Grigoriev I.V."/>
            <person name="Nagy L.G."/>
            <person name="Martin F."/>
            <person name="Kauserud H."/>
        </authorList>
    </citation>
    <scope>NUCLEOTIDE SEQUENCE</scope>
    <source>
        <strain evidence="12">CBHHK182m</strain>
    </source>
</reference>
<proteinExistence type="inferred from homology"/>
<keyword evidence="7 11" id="KW-0472">Membrane</keyword>
<keyword evidence="13" id="KW-1185">Reference proteome</keyword>
<dbReference type="GO" id="GO:0004932">
    <property type="term" value="F:mating-type factor pheromone receptor activity"/>
    <property type="evidence" value="ECO:0007669"/>
    <property type="project" value="InterPro"/>
</dbReference>
<comment type="caution">
    <text evidence="12">The sequence shown here is derived from an EMBL/GenBank/DDBJ whole genome shotgun (WGS) entry which is preliminary data.</text>
</comment>
<sequence length="390" mass="43378">MAVDPTYPLYPTLCILSAFFMFLVLTHSFIRQSWNLAVTLLCVGLFLDNLTLGINAVVWRDNTDIKVPVYCDLVSRLQFFMRFLPSITSLLITRQLYIISKMRDVEPPSGRTKLVNYSVEWGWGLAYPILMTAVVYTLCQDARFIVDEGFGCAFSTSNSWFSVVIVLIVPAIPPLISIFFYCPLILRTVYIQRKGGKDSFLSNGSRSRTPYLRILALGCLDAVIIFPIAVINLLAFFCTLSAPGTFPGYIGWHANHADFSPVGIAYGSLTDTPWDTFNTYFDNVQAPLLAIAIFALFGLTSSARSAYWSRISVVARLLGCNPRVRPPPQSVSQTTDSLTFATTAIRQKVTFQGNTTTFADSEMGRTEELEKADSESTSSIQDSKMEPLVV</sequence>